<feature type="region of interest" description="Disordered" evidence="5">
    <location>
        <begin position="313"/>
        <end position="336"/>
    </location>
</feature>
<dbReference type="Pfam" id="PF04357">
    <property type="entry name" value="TamB"/>
    <property type="match status" value="1"/>
</dbReference>
<name>A0ABU1D2B5_9BURK</name>
<dbReference type="PANTHER" id="PTHR36985">
    <property type="entry name" value="TRANSLOCATION AND ASSEMBLY MODULE SUBUNIT TAMB"/>
    <property type="match status" value="1"/>
</dbReference>
<comment type="subcellular location">
    <subcellularLocation>
        <location evidence="1">Membrane</location>
        <topology evidence="1">Single-pass membrane protein</topology>
    </subcellularLocation>
</comment>
<keyword evidence="9" id="KW-1185">Reference proteome</keyword>
<protein>
    <submittedName>
        <fullName evidence="8">Translocation/assembly module TamB domain-containing protein</fullName>
    </submittedName>
</protein>
<keyword evidence="2 6" id="KW-0812">Transmembrane</keyword>
<dbReference type="EMBL" id="JAUZQE010000002">
    <property type="protein sequence ID" value="MDR4124576.1"/>
    <property type="molecule type" value="Genomic_DNA"/>
</dbReference>
<reference evidence="8 9" key="1">
    <citation type="submission" date="2023-08" db="EMBL/GenBank/DDBJ databases">
        <title>Alcaligenaceae gen. nov., a novel taxon isolated from the sludge of Yixing Pesticide Factory.</title>
        <authorList>
            <person name="Ruan L."/>
        </authorList>
    </citation>
    <scope>NUCLEOTIDE SEQUENCE [LARGE SCALE GENOMIC DNA]</scope>
    <source>
        <strain evidence="8 9">LG-2</strain>
    </source>
</reference>
<organism evidence="8 9">
    <name type="scientific">Yanghanlia caeni</name>
    <dbReference type="NCBI Taxonomy" id="3064283"/>
    <lineage>
        <taxon>Bacteria</taxon>
        <taxon>Pseudomonadati</taxon>
        <taxon>Pseudomonadota</taxon>
        <taxon>Betaproteobacteria</taxon>
        <taxon>Burkholderiales</taxon>
        <taxon>Alcaligenaceae</taxon>
        <taxon>Yanghanlia</taxon>
    </lineage>
</organism>
<evidence type="ECO:0000256" key="4">
    <source>
        <dbReference type="ARBA" id="ARBA00023136"/>
    </source>
</evidence>
<evidence type="ECO:0000259" key="7">
    <source>
        <dbReference type="Pfam" id="PF04357"/>
    </source>
</evidence>
<evidence type="ECO:0000256" key="2">
    <source>
        <dbReference type="ARBA" id="ARBA00022692"/>
    </source>
</evidence>
<dbReference type="RefSeq" id="WP_347286227.1">
    <property type="nucleotide sequence ID" value="NZ_JAUZQE010000002.1"/>
</dbReference>
<dbReference type="InterPro" id="IPR007452">
    <property type="entry name" value="TamB_C"/>
</dbReference>
<gene>
    <name evidence="8" type="ORF">Q8947_01070</name>
</gene>
<accession>A0ABU1D2B5</accession>
<evidence type="ECO:0000313" key="9">
    <source>
        <dbReference type="Proteomes" id="UP001232156"/>
    </source>
</evidence>
<evidence type="ECO:0000256" key="6">
    <source>
        <dbReference type="SAM" id="Phobius"/>
    </source>
</evidence>
<evidence type="ECO:0000256" key="1">
    <source>
        <dbReference type="ARBA" id="ARBA00004167"/>
    </source>
</evidence>
<proteinExistence type="predicted"/>
<evidence type="ECO:0000256" key="3">
    <source>
        <dbReference type="ARBA" id="ARBA00022989"/>
    </source>
</evidence>
<dbReference type="PANTHER" id="PTHR36985:SF1">
    <property type="entry name" value="TRANSLOCATION AND ASSEMBLY MODULE SUBUNIT TAMB"/>
    <property type="match status" value="1"/>
</dbReference>
<feature type="domain" description="Translocation and assembly module TamB C-terminal" evidence="7">
    <location>
        <begin position="892"/>
        <end position="1233"/>
    </location>
</feature>
<feature type="transmembrane region" description="Helical" evidence="6">
    <location>
        <begin position="12"/>
        <end position="34"/>
    </location>
</feature>
<evidence type="ECO:0000313" key="8">
    <source>
        <dbReference type="EMBL" id="MDR4124576.1"/>
    </source>
</evidence>
<sequence>MRVFRSLGRFTLVAGPVLVLLVFVLAAFLMWVLVTAPGSRWALTTAVEAAGGRVQAIEGSVWNGLRVGELDVDTPAVALRFEGLTLQADWRRLLERQLHIHTLRADTLWVDLKPADDTATEDAATEPFSGADLPVSVRVDALAVGELILSQHGRPLPYTIGGFSSAVSVGPERAQFWLRSLALSSDSLEAALEGEVQLHALQHPWPAAVDLDVEVQGLRPAAPVCFRGMLPTLPGGATPADPLAGVLAGLAADACPVTLHAAARGSLESVALTLSGSGQGMTLDADLHLEPLRAMPLRTAQLALVLPDGSSLKGHAGWDDTEGTGQGGEREGSPLPEADSVLVGELRAERLDAGGLAGGSIPPAVLGFDSTFRLEVDAAQTIEAGALNVEFHEGSEWNGLPLSGRADVALSLVGEGTRNAGAAVGDEDAQHAKERVHDATAPAANDASPAVRDAVASEAAALLPAVIHDLVVHRLNLDLRLGENRVHSEGSLGAPGSLLSLDVQAPRLAAFWPDLPGGLTVQGELSGSLVEHGLDLKGRYVPAGSSAGVLGSAPFAAALKAQGGWGGTPEGWRGRVTHLQADHAHLGVTLGAPVELGFVPAAMPPQWQWTVGPTEIGLSVNGRRMVSARHAGSRGGAGRWETEGRVERFIVSPQVLQQIGADFDIAALKRDERGGVKVRGARAADDWEVAFALDWNLRFDGVPQGNVQLRRLSGDLMVPAASPFPLELERLDVDLTLARADPASSRLSAELNVVSKRMGRLAATATSAVRVTPEGGMVLNLADPKTVTVDASMSDLGWTSLLVGDAIDIGGALQAQIKATSRPDGTWATQGALRGMGLRVVMIDQGVRLLDGTLQARLDGERLVLEKLEFPARLRAEPKEWRTAEWVSTNPDAKGGWLRVTGDWNLFESQGVIDVALHRFPIVQRADRYAMMTGKLRLDAALPALNITGKLTADAGWFDLDMLGGIPTVDSDVVVIRPGQEAEPEVPLGISLDLEVDLGPRFYLTGYGLNSGLVGNMRVILREGKLSGLGALRTRGGAIEAYGQRLQLRRGAITFQGDITRPVLDIEALRTGLAVEAGVRVAGTARNPRIELVSYPAVSEIEKLSWLLLGHGPNDTGGDMALLFSVGTSFLSDGEPFYRRFGIDEVSLRSGEIGSVASVLPVESVVSGLDSGTSDIERRFINVSKRLTSGVTISLRQALSQTGTVARASYRLARGLTAEASVGSINGLALVYRWFSRPERPPTQQ</sequence>
<keyword evidence="3 6" id="KW-1133">Transmembrane helix</keyword>
<comment type="caution">
    <text evidence="8">The sequence shown here is derived from an EMBL/GenBank/DDBJ whole genome shotgun (WGS) entry which is preliminary data.</text>
</comment>
<dbReference type="Proteomes" id="UP001232156">
    <property type="component" value="Unassembled WGS sequence"/>
</dbReference>
<evidence type="ECO:0000256" key="5">
    <source>
        <dbReference type="SAM" id="MobiDB-lite"/>
    </source>
</evidence>
<keyword evidence="4 6" id="KW-0472">Membrane</keyword>